<protein>
    <submittedName>
        <fullName evidence="1">Uncharacterized protein</fullName>
    </submittedName>
</protein>
<dbReference type="EMBL" id="SOSA01000220">
    <property type="protein sequence ID" value="THC94218.1"/>
    <property type="molecule type" value="Genomic_DNA"/>
</dbReference>
<accession>A0A4S3JI93</accession>
<dbReference type="AlphaFoldDB" id="A0A4S3JI93"/>
<organism evidence="1 2">
    <name type="scientific">Aspergillus tanneri</name>
    <dbReference type="NCBI Taxonomy" id="1220188"/>
    <lineage>
        <taxon>Eukaryota</taxon>
        <taxon>Fungi</taxon>
        <taxon>Dikarya</taxon>
        <taxon>Ascomycota</taxon>
        <taxon>Pezizomycotina</taxon>
        <taxon>Eurotiomycetes</taxon>
        <taxon>Eurotiomycetidae</taxon>
        <taxon>Eurotiales</taxon>
        <taxon>Aspergillaceae</taxon>
        <taxon>Aspergillus</taxon>
        <taxon>Aspergillus subgen. Circumdati</taxon>
    </lineage>
</organism>
<keyword evidence="2" id="KW-1185">Reference proteome</keyword>
<comment type="caution">
    <text evidence="1">The sequence shown here is derived from an EMBL/GenBank/DDBJ whole genome shotgun (WGS) entry which is preliminary data.</text>
</comment>
<dbReference type="Proteomes" id="UP000308092">
    <property type="component" value="Unassembled WGS sequence"/>
</dbReference>
<evidence type="ECO:0000313" key="2">
    <source>
        <dbReference type="Proteomes" id="UP000308092"/>
    </source>
</evidence>
<gene>
    <name evidence="1" type="ORF">EYZ11_006317</name>
</gene>
<proteinExistence type="predicted"/>
<name>A0A4S3JI93_9EURO</name>
<sequence length="29" mass="3345">MAYIVVHHRWFCSCASGTELALLHRERAS</sequence>
<evidence type="ECO:0000313" key="1">
    <source>
        <dbReference type="EMBL" id="THC94218.1"/>
    </source>
</evidence>
<dbReference type="VEuPathDB" id="FungiDB:EYZ11_006317"/>
<reference evidence="1 2" key="1">
    <citation type="submission" date="2019-03" db="EMBL/GenBank/DDBJ databases">
        <title>The genome sequence of a newly discovered highly antifungal drug resistant Aspergillus species, Aspergillus tanneri NIH 1004.</title>
        <authorList>
            <person name="Mounaud S."/>
            <person name="Singh I."/>
            <person name="Joardar V."/>
            <person name="Pakala S."/>
            <person name="Pakala S."/>
            <person name="Venepally P."/>
            <person name="Hoover J."/>
            <person name="Nierman W."/>
            <person name="Chung J."/>
            <person name="Losada L."/>
        </authorList>
    </citation>
    <scope>NUCLEOTIDE SEQUENCE [LARGE SCALE GENOMIC DNA]</scope>
    <source>
        <strain evidence="1 2">NIH1004</strain>
    </source>
</reference>